<dbReference type="PANTHER" id="PTHR12905">
    <property type="entry name" value="METALLOPHOSPHOESTERASE"/>
    <property type="match status" value="1"/>
</dbReference>
<evidence type="ECO:0000313" key="3">
    <source>
        <dbReference type="Proteomes" id="UP000799750"/>
    </source>
</evidence>
<dbReference type="EMBL" id="MU004185">
    <property type="protein sequence ID" value="KAF2498203.1"/>
    <property type="molecule type" value="Genomic_DNA"/>
</dbReference>
<organism evidence="2 3">
    <name type="scientific">Lophium mytilinum</name>
    <dbReference type="NCBI Taxonomy" id="390894"/>
    <lineage>
        <taxon>Eukaryota</taxon>
        <taxon>Fungi</taxon>
        <taxon>Dikarya</taxon>
        <taxon>Ascomycota</taxon>
        <taxon>Pezizomycotina</taxon>
        <taxon>Dothideomycetes</taxon>
        <taxon>Pleosporomycetidae</taxon>
        <taxon>Mytilinidiales</taxon>
        <taxon>Mytilinidiaceae</taxon>
        <taxon>Lophium</taxon>
    </lineage>
</organism>
<feature type="domain" description="Calcineurin-like phosphoesterase" evidence="1">
    <location>
        <begin position="2"/>
        <end position="195"/>
    </location>
</feature>
<dbReference type="OrthoDB" id="630188at2759"/>
<accession>A0A6A6R351</accession>
<sequence length="277" mass="30977">IRVVCISDTHNTQPDLPPGDILIHAGDLTENGSFDEVQSQITWLSEQPHDHKILIAGNHDVLLDGKFLTENPKRRYGQSKTAADLDWSDVHYLQDSSIELKFPLDSQNASGPSERTLRIYGSPWTPQYGISAFQYPREKDVWSDKIPSDTDILITHGPPRLHLDRRDFHRAGCPFLAQEIAGVRPRLVVFGHIHVAYGREDVVLDGAQRRWEEITNQWAGWVSLGFVAVGMVFARLRAAVSGRDALLRAERVTTFVNAAVVGGPNNELQNEAVVCEL</sequence>
<feature type="non-terminal residue" evidence="2">
    <location>
        <position position="1"/>
    </location>
</feature>
<dbReference type="AlphaFoldDB" id="A0A6A6R351"/>
<protein>
    <submittedName>
        <fullName evidence="2">Metallo-dependent phosphatase</fullName>
    </submittedName>
</protein>
<gene>
    <name evidence="2" type="ORF">BU16DRAFT_420150</name>
</gene>
<evidence type="ECO:0000259" key="1">
    <source>
        <dbReference type="Pfam" id="PF00149"/>
    </source>
</evidence>
<evidence type="ECO:0000313" key="2">
    <source>
        <dbReference type="EMBL" id="KAF2498203.1"/>
    </source>
</evidence>
<dbReference type="SUPFAM" id="SSF56300">
    <property type="entry name" value="Metallo-dependent phosphatases"/>
    <property type="match status" value="1"/>
</dbReference>
<dbReference type="Proteomes" id="UP000799750">
    <property type="component" value="Unassembled WGS sequence"/>
</dbReference>
<dbReference type="InterPro" id="IPR029052">
    <property type="entry name" value="Metallo-depent_PP-like"/>
</dbReference>
<dbReference type="Pfam" id="PF00149">
    <property type="entry name" value="Metallophos"/>
    <property type="match status" value="1"/>
</dbReference>
<dbReference type="GO" id="GO:0016787">
    <property type="term" value="F:hydrolase activity"/>
    <property type="evidence" value="ECO:0007669"/>
    <property type="project" value="InterPro"/>
</dbReference>
<name>A0A6A6R351_9PEZI</name>
<keyword evidence="3" id="KW-1185">Reference proteome</keyword>
<proteinExistence type="predicted"/>
<dbReference type="PANTHER" id="PTHR12905:SF18">
    <property type="entry name" value="ESTER HYDROLASE, PUTATIVE (AFU_ORTHOLOGUE AFUA_4G03130)-RELATED"/>
    <property type="match status" value="1"/>
</dbReference>
<dbReference type="CDD" id="cd07379">
    <property type="entry name" value="MPP_239FB"/>
    <property type="match status" value="1"/>
</dbReference>
<dbReference type="Gene3D" id="3.60.21.10">
    <property type="match status" value="1"/>
</dbReference>
<reference evidence="2" key="1">
    <citation type="journal article" date="2020" name="Stud. Mycol.">
        <title>101 Dothideomycetes genomes: a test case for predicting lifestyles and emergence of pathogens.</title>
        <authorList>
            <person name="Haridas S."/>
            <person name="Albert R."/>
            <person name="Binder M."/>
            <person name="Bloem J."/>
            <person name="Labutti K."/>
            <person name="Salamov A."/>
            <person name="Andreopoulos B."/>
            <person name="Baker S."/>
            <person name="Barry K."/>
            <person name="Bills G."/>
            <person name="Bluhm B."/>
            <person name="Cannon C."/>
            <person name="Castanera R."/>
            <person name="Culley D."/>
            <person name="Daum C."/>
            <person name="Ezra D."/>
            <person name="Gonzalez J."/>
            <person name="Henrissat B."/>
            <person name="Kuo A."/>
            <person name="Liang C."/>
            <person name="Lipzen A."/>
            <person name="Lutzoni F."/>
            <person name="Magnuson J."/>
            <person name="Mondo S."/>
            <person name="Nolan M."/>
            <person name="Ohm R."/>
            <person name="Pangilinan J."/>
            <person name="Park H.-J."/>
            <person name="Ramirez L."/>
            <person name="Alfaro M."/>
            <person name="Sun H."/>
            <person name="Tritt A."/>
            <person name="Yoshinaga Y."/>
            <person name="Zwiers L.-H."/>
            <person name="Turgeon B."/>
            <person name="Goodwin S."/>
            <person name="Spatafora J."/>
            <person name="Crous P."/>
            <person name="Grigoriev I."/>
        </authorList>
    </citation>
    <scope>NUCLEOTIDE SEQUENCE</scope>
    <source>
        <strain evidence="2">CBS 269.34</strain>
    </source>
</reference>
<dbReference type="InterPro" id="IPR051693">
    <property type="entry name" value="UPF0046_metallophosphoest"/>
</dbReference>
<feature type="non-terminal residue" evidence="2">
    <location>
        <position position="277"/>
    </location>
</feature>
<dbReference type="InterPro" id="IPR004843">
    <property type="entry name" value="Calcineurin-like_PHP"/>
</dbReference>